<sequence length="153" mass="18061">MLNKLISFFTKRKRTIPEQSLVYTRNRLKHLLYNEGKILDVEINERLVELEKKIEYLIDKDYHIQILDELNGVLLALLESSIHKNKILSGSVNKIKKALDQYENFIDDMIKKYEEEENKEIEMTEKVINEELDKFSTIVKSMNDDIKKGKGSI</sequence>
<evidence type="ECO:0000256" key="1">
    <source>
        <dbReference type="SAM" id="Coils"/>
    </source>
</evidence>
<evidence type="ECO:0000313" key="3">
    <source>
        <dbReference type="Proteomes" id="UP001079657"/>
    </source>
</evidence>
<dbReference type="RefSeq" id="WP_268048710.1">
    <property type="nucleotide sequence ID" value="NZ_JAPQES010000001.1"/>
</dbReference>
<organism evidence="2 3">
    <name type="scientific">Clostridium ganghwense</name>
    <dbReference type="NCBI Taxonomy" id="312089"/>
    <lineage>
        <taxon>Bacteria</taxon>
        <taxon>Bacillati</taxon>
        <taxon>Bacillota</taxon>
        <taxon>Clostridia</taxon>
        <taxon>Eubacteriales</taxon>
        <taxon>Clostridiaceae</taxon>
        <taxon>Clostridium</taxon>
    </lineage>
</organism>
<evidence type="ECO:0000313" key="2">
    <source>
        <dbReference type="EMBL" id="MCY6370123.1"/>
    </source>
</evidence>
<keyword evidence="3" id="KW-1185">Reference proteome</keyword>
<protein>
    <submittedName>
        <fullName evidence="2">Uncharacterized protein</fullName>
    </submittedName>
</protein>
<dbReference type="EMBL" id="JAPQES010000001">
    <property type="protein sequence ID" value="MCY6370123.1"/>
    <property type="molecule type" value="Genomic_DNA"/>
</dbReference>
<proteinExistence type="predicted"/>
<comment type="caution">
    <text evidence="2">The sequence shown here is derived from an EMBL/GenBank/DDBJ whole genome shotgun (WGS) entry which is preliminary data.</text>
</comment>
<keyword evidence="1" id="KW-0175">Coiled coil</keyword>
<feature type="coiled-coil region" evidence="1">
    <location>
        <begin position="99"/>
        <end position="126"/>
    </location>
</feature>
<accession>A0ABT4CNU3</accession>
<name>A0ABT4CNU3_9CLOT</name>
<dbReference type="Proteomes" id="UP001079657">
    <property type="component" value="Unassembled WGS sequence"/>
</dbReference>
<gene>
    <name evidence="2" type="ORF">OXH55_05710</name>
</gene>
<reference evidence="2" key="1">
    <citation type="submission" date="2022-12" db="EMBL/GenBank/DDBJ databases">
        <authorList>
            <person name="Wang J."/>
        </authorList>
    </citation>
    <scope>NUCLEOTIDE SEQUENCE</scope>
    <source>
        <strain evidence="2">HY-42-06</strain>
    </source>
</reference>